<dbReference type="Gene3D" id="3.30.2210.10">
    <property type="entry name" value="Integron cassette protein superfamily"/>
    <property type="match status" value="1"/>
</dbReference>
<dbReference type="EMBL" id="BAABRO010000018">
    <property type="protein sequence ID" value="GAA5510077.1"/>
    <property type="molecule type" value="Genomic_DNA"/>
</dbReference>
<gene>
    <name evidence="2" type="ORF">Rcae01_05583</name>
</gene>
<proteinExistence type="predicted"/>
<evidence type="ECO:0000313" key="3">
    <source>
        <dbReference type="Proteomes" id="UP001416858"/>
    </source>
</evidence>
<sequence>MLNIMSDDFIYPPMVVPEAIEWLLREYRDGHISDDDAKVALSDLFSWIDETARAKPTGVWASYWG</sequence>
<dbReference type="InterPro" id="IPR048473">
    <property type="entry name" value="M1E1E6-like"/>
</dbReference>
<feature type="domain" description="Integron cassette protein" evidence="1">
    <location>
        <begin position="2"/>
        <end position="50"/>
    </location>
</feature>
<evidence type="ECO:0000313" key="2">
    <source>
        <dbReference type="EMBL" id="GAA5510077.1"/>
    </source>
</evidence>
<name>A0ABP9VY68_9BACT</name>
<dbReference type="Pfam" id="PF21648">
    <property type="entry name" value="M1E1E6-like"/>
    <property type="match status" value="1"/>
</dbReference>
<organism evidence="2 3">
    <name type="scientific">Novipirellula caenicola</name>
    <dbReference type="NCBI Taxonomy" id="1536901"/>
    <lineage>
        <taxon>Bacteria</taxon>
        <taxon>Pseudomonadati</taxon>
        <taxon>Planctomycetota</taxon>
        <taxon>Planctomycetia</taxon>
        <taxon>Pirellulales</taxon>
        <taxon>Pirellulaceae</taxon>
        <taxon>Novipirellula</taxon>
    </lineage>
</organism>
<accession>A0ABP9VY68</accession>
<protein>
    <recommendedName>
        <fullName evidence="1">Integron cassette protein domain-containing protein</fullName>
    </recommendedName>
</protein>
<keyword evidence="3" id="KW-1185">Reference proteome</keyword>
<dbReference type="Proteomes" id="UP001416858">
    <property type="component" value="Unassembled WGS sequence"/>
</dbReference>
<reference evidence="2 3" key="1">
    <citation type="submission" date="2024-02" db="EMBL/GenBank/DDBJ databases">
        <title>Rhodopirellula caenicola NBRC 110016.</title>
        <authorList>
            <person name="Ichikawa N."/>
            <person name="Katano-Makiyama Y."/>
            <person name="Hidaka K."/>
        </authorList>
    </citation>
    <scope>NUCLEOTIDE SEQUENCE [LARGE SCALE GENOMIC DNA]</scope>
    <source>
        <strain evidence="2 3">NBRC 110016</strain>
    </source>
</reference>
<dbReference type="InterPro" id="IPR048474">
    <property type="entry name" value="M1E1E6-like_sf"/>
</dbReference>
<comment type="caution">
    <text evidence="2">The sequence shown here is derived from an EMBL/GenBank/DDBJ whole genome shotgun (WGS) entry which is preliminary data.</text>
</comment>
<evidence type="ECO:0000259" key="1">
    <source>
        <dbReference type="Pfam" id="PF21648"/>
    </source>
</evidence>